<protein>
    <recommendedName>
        <fullName evidence="1">Protein kinase domain-containing protein</fullName>
    </recommendedName>
</protein>
<dbReference type="HOGENOM" id="CLU_019279_2_5_1"/>
<feature type="domain" description="Protein kinase" evidence="1">
    <location>
        <begin position="26"/>
        <end position="307"/>
    </location>
</feature>
<dbReference type="eggNOG" id="KOG1164">
    <property type="taxonomic scope" value="Eukaryota"/>
</dbReference>
<accession>E3MK18</accession>
<dbReference type="InterPro" id="IPR000719">
    <property type="entry name" value="Prot_kinase_dom"/>
</dbReference>
<dbReference type="EMBL" id="DS268451">
    <property type="protein sequence ID" value="EFP03788.1"/>
    <property type="molecule type" value="Genomic_DNA"/>
</dbReference>
<dbReference type="InterPro" id="IPR011009">
    <property type="entry name" value="Kinase-like_dom_sf"/>
</dbReference>
<dbReference type="Proteomes" id="UP000008281">
    <property type="component" value="Unassembled WGS sequence"/>
</dbReference>
<organism evidence="3">
    <name type="scientific">Caenorhabditis remanei</name>
    <name type="common">Caenorhabditis vulgaris</name>
    <dbReference type="NCBI Taxonomy" id="31234"/>
    <lineage>
        <taxon>Eukaryota</taxon>
        <taxon>Metazoa</taxon>
        <taxon>Ecdysozoa</taxon>
        <taxon>Nematoda</taxon>
        <taxon>Chromadorea</taxon>
        <taxon>Rhabditida</taxon>
        <taxon>Rhabditina</taxon>
        <taxon>Rhabditomorpha</taxon>
        <taxon>Rhabditoidea</taxon>
        <taxon>Rhabditidae</taxon>
        <taxon>Peloderinae</taxon>
        <taxon>Caenorhabditis</taxon>
    </lineage>
</organism>
<proteinExistence type="predicted"/>
<dbReference type="PROSITE" id="PS50011">
    <property type="entry name" value="PROTEIN_KINASE_DOM"/>
    <property type="match status" value="1"/>
</dbReference>
<reference evidence="2" key="1">
    <citation type="submission" date="2007-07" db="EMBL/GenBank/DDBJ databases">
        <title>PCAP assembly of the Caenorhabditis remanei genome.</title>
        <authorList>
            <consortium name="The Caenorhabditis remanei Sequencing Consortium"/>
            <person name="Wilson R.K."/>
        </authorList>
    </citation>
    <scope>NUCLEOTIDE SEQUENCE [LARGE SCALE GENOMIC DNA]</scope>
    <source>
        <strain evidence="2">PB4641</strain>
    </source>
</reference>
<evidence type="ECO:0000313" key="3">
    <source>
        <dbReference type="Proteomes" id="UP000008281"/>
    </source>
</evidence>
<sequence>MGEKCEINDLLVPLKDKRLRLGSHEYKMVEPIATGPFSSVFLVEGDGIPYAMKVEAQVGCLRPVLKLDRAVLSALDNQTGFPSLIDAGRTDHFKYVVMQLVGPDLSSLLEFAPQNRFSQSTIYKIALQTLERLRILHDAGWLNRDVKAQNFAVGFGEESSIVYMLDFGLTRRYLEPNGRRHLLRPWGPSVGTFPYAPLNSLGFLDQTPADDVEGIYLADQLSKVCNYSGWLYMIIHLLNGLPWHNSKRSLSLAKVREWKMYCRRAGGRAQLFKDVPEGWSEIFDMIVKTAHHERPDYHKIACKVISIAQKENIDLTEQFDWQTNPVLRSLVRLGPLSCDELTMQTCGTPRATRMILSPI</sequence>
<dbReference type="STRING" id="31234.E3MK18"/>
<dbReference type="AlphaFoldDB" id="E3MK18"/>
<dbReference type="OrthoDB" id="5979581at2759"/>
<gene>
    <name evidence="2" type="ORF">CRE_28690</name>
</gene>
<dbReference type="InParanoid" id="E3MK18"/>
<evidence type="ECO:0000313" key="2">
    <source>
        <dbReference type="EMBL" id="EFP03788.1"/>
    </source>
</evidence>
<keyword evidence="3" id="KW-1185">Reference proteome</keyword>
<dbReference type="InterPro" id="IPR050235">
    <property type="entry name" value="CK1_Ser-Thr_kinase"/>
</dbReference>
<dbReference type="SMART" id="SM00220">
    <property type="entry name" value="S_TKc"/>
    <property type="match status" value="1"/>
</dbReference>
<dbReference type="GO" id="GO:0004672">
    <property type="term" value="F:protein kinase activity"/>
    <property type="evidence" value="ECO:0007669"/>
    <property type="project" value="InterPro"/>
</dbReference>
<name>E3MK18_CAERE</name>
<dbReference type="SUPFAM" id="SSF56112">
    <property type="entry name" value="Protein kinase-like (PK-like)"/>
    <property type="match status" value="1"/>
</dbReference>
<evidence type="ECO:0000259" key="1">
    <source>
        <dbReference type="PROSITE" id="PS50011"/>
    </source>
</evidence>
<dbReference type="Gene3D" id="1.10.510.10">
    <property type="entry name" value="Transferase(Phosphotransferase) domain 1"/>
    <property type="match status" value="1"/>
</dbReference>
<dbReference type="GO" id="GO:0005524">
    <property type="term" value="F:ATP binding"/>
    <property type="evidence" value="ECO:0007669"/>
    <property type="project" value="InterPro"/>
</dbReference>
<dbReference type="PANTHER" id="PTHR11909">
    <property type="entry name" value="CASEIN KINASE-RELATED"/>
    <property type="match status" value="1"/>
</dbReference>